<evidence type="ECO:0000256" key="2">
    <source>
        <dbReference type="ARBA" id="ARBA00022692"/>
    </source>
</evidence>
<dbReference type="Pfam" id="PF00361">
    <property type="entry name" value="Proton_antipo_M"/>
    <property type="match status" value="1"/>
</dbReference>
<feature type="transmembrane region" description="Helical" evidence="5">
    <location>
        <begin position="231"/>
        <end position="249"/>
    </location>
</feature>
<dbReference type="PANTHER" id="PTHR42829">
    <property type="entry name" value="NADH-UBIQUINONE OXIDOREDUCTASE CHAIN 5"/>
    <property type="match status" value="1"/>
</dbReference>
<feature type="transmembrane region" description="Helical" evidence="5">
    <location>
        <begin position="313"/>
        <end position="334"/>
    </location>
</feature>
<accession>E3GYP9</accession>
<feature type="transmembrane region" description="Helical" evidence="5">
    <location>
        <begin position="190"/>
        <end position="210"/>
    </location>
</feature>
<feature type="transmembrane region" description="Helical" evidence="5">
    <location>
        <begin position="354"/>
        <end position="374"/>
    </location>
</feature>
<feature type="transmembrane region" description="Helical" evidence="5">
    <location>
        <begin position="289"/>
        <end position="307"/>
    </location>
</feature>
<evidence type="ECO:0000256" key="1">
    <source>
        <dbReference type="ARBA" id="ARBA00004141"/>
    </source>
</evidence>
<feature type="domain" description="NADH:quinone oxidoreductase/Mrp antiporter transmembrane" evidence="6">
    <location>
        <begin position="120"/>
        <end position="405"/>
    </location>
</feature>
<feature type="transmembrane region" description="Helical" evidence="5">
    <location>
        <begin position="467"/>
        <end position="490"/>
    </location>
</feature>
<evidence type="ECO:0000256" key="5">
    <source>
        <dbReference type="SAM" id="Phobius"/>
    </source>
</evidence>
<dbReference type="STRING" id="523846.Mfer_0632"/>
<evidence type="ECO:0000259" key="6">
    <source>
        <dbReference type="Pfam" id="PF00361"/>
    </source>
</evidence>
<feature type="transmembrane region" description="Helical" evidence="5">
    <location>
        <begin position="261"/>
        <end position="282"/>
    </location>
</feature>
<feature type="transmembrane region" description="Helical" evidence="5">
    <location>
        <begin position="6"/>
        <end position="25"/>
    </location>
</feature>
<dbReference type="InterPro" id="IPR001516">
    <property type="entry name" value="Proton_antipo_N"/>
</dbReference>
<dbReference type="GO" id="GO:0003954">
    <property type="term" value="F:NADH dehydrogenase activity"/>
    <property type="evidence" value="ECO:0007669"/>
    <property type="project" value="TreeGrafter"/>
</dbReference>
<name>E3GYP9_METFV</name>
<gene>
    <name evidence="8" type="ordered locus">Mfer_0632</name>
</gene>
<dbReference type="PRINTS" id="PR01434">
    <property type="entry name" value="NADHDHGNASE5"/>
</dbReference>
<dbReference type="AlphaFoldDB" id="E3GYP9"/>
<comment type="subcellular location">
    <subcellularLocation>
        <location evidence="1">Membrane</location>
        <topology evidence="1">Multi-pass membrane protein</topology>
    </subcellularLocation>
</comment>
<keyword evidence="3 5" id="KW-1133">Transmembrane helix</keyword>
<proteinExistence type="predicted"/>
<protein>
    <submittedName>
        <fullName evidence="8">NADH/Ubiquinone/plastoquinone (Complex I)</fullName>
    </submittedName>
</protein>
<dbReference type="GO" id="GO:0008137">
    <property type="term" value="F:NADH dehydrogenase (ubiquinone) activity"/>
    <property type="evidence" value="ECO:0007669"/>
    <property type="project" value="InterPro"/>
</dbReference>
<evidence type="ECO:0000313" key="8">
    <source>
        <dbReference type="EMBL" id="ADP77431.1"/>
    </source>
</evidence>
<keyword evidence="8" id="KW-0830">Ubiquinone</keyword>
<dbReference type="InterPro" id="IPR001750">
    <property type="entry name" value="ND/Mrp_TM"/>
</dbReference>
<feature type="transmembrane region" description="Helical" evidence="5">
    <location>
        <begin position="540"/>
        <end position="560"/>
    </location>
</feature>
<reference evidence="8 9" key="1">
    <citation type="journal article" date="2010" name="Stand. Genomic Sci.">
        <title>Complete genome sequence of Methanothermus fervidus type strain (V24S).</title>
        <authorList>
            <person name="Anderson I."/>
            <person name="Djao O.D."/>
            <person name="Misra M."/>
            <person name="Chertkov O."/>
            <person name="Nolan M."/>
            <person name="Lucas S."/>
            <person name="Lapidus A."/>
            <person name="Del Rio T.G."/>
            <person name="Tice H."/>
            <person name="Cheng J.F."/>
            <person name="Tapia R."/>
            <person name="Han C."/>
            <person name="Goodwin L."/>
            <person name="Pitluck S."/>
            <person name="Liolios K."/>
            <person name="Ivanova N."/>
            <person name="Mavromatis K."/>
            <person name="Mikhailova N."/>
            <person name="Pati A."/>
            <person name="Brambilla E."/>
            <person name="Chen A."/>
            <person name="Palaniappan K."/>
            <person name="Land M."/>
            <person name="Hauser L."/>
            <person name="Chang Y.J."/>
            <person name="Jeffries C.D."/>
            <person name="Sikorski J."/>
            <person name="Spring S."/>
            <person name="Rohde M."/>
            <person name="Eichinger K."/>
            <person name="Huber H."/>
            <person name="Wirth R."/>
            <person name="Goker M."/>
            <person name="Detter J.C."/>
            <person name="Woyke T."/>
            <person name="Bristow J."/>
            <person name="Eisen J.A."/>
            <person name="Markowitz V."/>
            <person name="Hugenholtz P."/>
            <person name="Klenk H.P."/>
            <person name="Kyrpides N.C."/>
        </authorList>
    </citation>
    <scope>NUCLEOTIDE SEQUENCE [LARGE SCALE GENOMIC DNA]</scope>
    <source>
        <strain evidence="9">ATCC 43054 / DSM 2088 / JCM 10308 / V24 S</strain>
    </source>
</reference>
<feature type="transmembrane region" description="Helical" evidence="5">
    <location>
        <begin position="127"/>
        <end position="145"/>
    </location>
</feature>
<dbReference type="GO" id="GO:0042773">
    <property type="term" value="P:ATP synthesis coupled electron transport"/>
    <property type="evidence" value="ECO:0007669"/>
    <property type="project" value="InterPro"/>
</dbReference>
<dbReference type="EMBL" id="CP002278">
    <property type="protein sequence ID" value="ADP77431.1"/>
    <property type="molecule type" value="Genomic_DNA"/>
</dbReference>
<organism evidence="8 9">
    <name type="scientific">Methanothermus fervidus (strain ATCC 43054 / DSM 2088 / JCM 10308 / V24 S)</name>
    <dbReference type="NCBI Taxonomy" id="523846"/>
    <lineage>
        <taxon>Archaea</taxon>
        <taxon>Methanobacteriati</taxon>
        <taxon>Methanobacteriota</taxon>
        <taxon>Methanomada group</taxon>
        <taxon>Methanobacteria</taxon>
        <taxon>Methanobacteriales</taxon>
        <taxon>Methanothermaceae</taxon>
        <taxon>Methanothermus</taxon>
    </lineage>
</organism>
<evidence type="ECO:0000256" key="4">
    <source>
        <dbReference type="ARBA" id="ARBA00023136"/>
    </source>
</evidence>
<dbReference type="InterPro" id="IPR003945">
    <property type="entry name" value="NU5C-like"/>
</dbReference>
<feature type="domain" description="NADH-Ubiquinone oxidoreductase (complex I) chain 5 N-terminal" evidence="7">
    <location>
        <begin position="64"/>
        <end position="104"/>
    </location>
</feature>
<dbReference type="KEGG" id="mfv:Mfer_0632"/>
<keyword evidence="9" id="KW-1185">Reference proteome</keyword>
<dbReference type="Proteomes" id="UP000002315">
    <property type="component" value="Chromosome"/>
</dbReference>
<feature type="transmembrane region" description="Helical" evidence="5">
    <location>
        <begin position="435"/>
        <end position="455"/>
    </location>
</feature>
<dbReference type="Pfam" id="PF00662">
    <property type="entry name" value="Proton_antipo_N"/>
    <property type="match status" value="1"/>
</dbReference>
<feature type="transmembrane region" description="Helical" evidence="5">
    <location>
        <begin position="103"/>
        <end position="121"/>
    </location>
</feature>
<keyword evidence="2 5" id="KW-0812">Transmembrane</keyword>
<dbReference type="PANTHER" id="PTHR42829:SF2">
    <property type="entry name" value="NADH-UBIQUINONE OXIDOREDUCTASE CHAIN 5"/>
    <property type="match status" value="1"/>
</dbReference>
<dbReference type="HOGENOM" id="CLU_007100_0_1_2"/>
<dbReference type="GO" id="GO:0015990">
    <property type="term" value="P:electron transport coupled proton transport"/>
    <property type="evidence" value="ECO:0007669"/>
    <property type="project" value="TreeGrafter"/>
</dbReference>
<feature type="transmembrane region" description="Helical" evidence="5">
    <location>
        <begin position="32"/>
        <end position="52"/>
    </location>
</feature>
<sequence>MKIILLLLIIINLLASGAVLLLNRFNRRYVEITAIISTSLSLLLSTTLLFIFTCPTKIQILPYVSIFVDKTSALLTLIVNLIGTFVILYSIDYMRKEVDYARFYSLMLLFIASMTHLILAGNILYLLLHWELVGICSALLISYWWERPAARRAGIKALIMTRISDIGLMILAVMAILVNATDISQFQNIVLLNPTLLSISSIMILIAAFGKSAQFPFHTWLPDAMEGPTPVSALLHSATMVKAGIYLIMRFLPLISAFHFAKFLLIIISLITLYLACFAGLVSHGIKRVLAYSTISSLSLMFLALALGEYILAAMYFLTHSIFKTLLFMVAGIIEHDVGKGDMRVARGLWRKNFKLEGIVFLVGALCAAGLPPLASGFIKECIFEGLNLVFVSYIYYLIVISLSILMSLFMMRAFVIVFFASGKETKVKHIYEPFMYLPTILLFVFVFIVFLPLIKIPKWLGIEVEWLHIDIGMLVGTIVGILLSLTYLTSKKEISEKIRELFKTSFYLDKAYENLGNLFSQVIVKLAAKIHTGRASQGLMAFYLFLLVLLIFIFIRGGAL</sequence>
<evidence type="ECO:0000313" key="9">
    <source>
        <dbReference type="Proteomes" id="UP000002315"/>
    </source>
</evidence>
<feature type="transmembrane region" description="Helical" evidence="5">
    <location>
        <begin position="72"/>
        <end position="91"/>
    </location>
</feature>
<dbReference type="OrthoDB" id="371891at2157"/>
<evidence type="ECO:0000259" key="7">
    <source>
        <dbReference type="Pfam" id="PF00662"/>
    </source>
</evidence>
<evidence type="ECO:0000256" key="3">
    <source>
        <dbReference type="ARBA" id="ARBA00022989"/>
    </source>
</evidence>
<feature type="transmembrane region" description="Helical" evidence="5">
    <location>
        <begin position="157"/>
        <end position="178"/>
    </location>
</feature>
<keyword evidence="4 5" id="KW-0472">Membrane</keyword>
<dbReference type="GO" id="GO:0016020">
    <property type="term" value="C:membrane"/>
    <property type="evidence" value="ECO:0007669"/>
    <property type="project" value="UniProtKB-SubCell"/>
</dbReference>
<feature type="transmembrane region" description="Helical" evidence="5">
    <location>
        <begin position="394"/>
        <end position="423"/>
    </location>
</feature>